<dbReference type="InterPro" id="IPR007278">
    <property type="entry name" value="DUF397"/>
</dbReference>
<accession>A0ABN3IC42</accession>
<organism evidence="2 3">
    <name type="scientific">Actinomadura vinacea</name>
    <dbReference type="NCBI Taxonomy" id="115336"/>
    <lineage>
        <taxon>Bacteria</taxon>
        <taxon>Bacillati</taxon>
        <taxon>Actinomycetota</taxon>
        <taxon>Actinomycetes</taxon>
        <taxon>Streptosporangiales</taxon>
        <taxon>Thermomonosporaceae</taxon>
        <taxon>Actinomadura</taxon>
    </lineage>
</organism>
<keyword evidence="3" id="KW-1185">Reference proteome</keyword>
<comment type="caution">
    <text evidence="2">The sequence shown here is derived from an EMBL/GenBank/DDBJ whole genome shotgun (WGS) entry which is preliminary data.</text>
</comment>
<evidence type="ECO:0000259" key="1">
    <source>
        <dbReference type="Pfam" id="PF04149"/>
    </source>
</evidence>
<dbReference type="RefSeq" id="WP_344586338.1">
    <property type="nucleotide sequence ID" value="NZ_BAAARW010000001.1"/>
</dbReference>
<sequence>MIDRSDRGAVLNWRKSSASIEKQDECVEVAATERSVLVRDSHAVSAGVLELDSAAWRGLLERIVNGDLECR</sequence>
<dbReference type="EMBL" id="BAAARW010000001">
    <property type="protein sequence ID" value="GAA2398927.1"/>
    <property type="molecule type" value="Genomic_DNA"/>
</dbReference>
<proteinExistence type="predicted"/>
<evidence type="ECO:0000313" key="3">
    <source>
        <dbReference type="Proteomes" id="UP001501231"/>
    </source>
</evidence>
<dbReference type="Proteomes" id="UP001501231">
    <property type="component" value="Unassembled WGS sequence"/>
</dbReference>
<dbReference type="Pfam" id="PF04149">
    <property type="entry name" value="DUF397"/>
    <property type="match status" value="1"/>
</dbReference>
<reference evidence="2 3" key="1">
    <citation type="journal article" date="2019" name="Int. J. Syst. Evol. Microbiol.">
        <title>The Global Catalogue of Microorganisms (GCM) 10K type strain sequencing project: providing services to taxonomists for standard genome sequencing and annotation.</title>
        <authorList>
            <consortium name="The Broad Institute Genomics Platform"/>
            <consortium name="The Broad Institute Genome Sequencing Center for Infectious Disease"/>
            <person name="Wu L."/>
            <person name="Ma J."/>
        </authorList>
    </citation>
    <scope>NUCLEOTIDE SEQUENCE [LARGE SCALE GENOMIC DNA]</scope>
    <source>
        <strain evidence="2 3">JCM 3325</strain>
    </source>
</reference>
<feature type="domain" description="DUF397" evidence="1">
    <location>
        <begin position="11"/>
        <end position="62"/>
    </location>
</feature>
<protein>
    <recommendedName>
        <fullName evidence="1">DUF397 domain-containing protein</fullName>
    </recommendedName>
</protein>
<evidence type="ECO:0000313" key="2">
    <source>
        <dbReference type="EMBL" id="GAA2398927.1"/>
    </source>
</evidence>
<name>A0ABN3IC42_9ACTN</name>
<gene>
    <name evidence="2" type="ORF">GCM10010191_02140</name>
</gene>